<sequence>MVDAAAINCLTTSTTIEALTTCLVGYTVPSGFYNSGGVGGLSGYTTAQPTSSERTAWSTAVNNLLNINGDCPTTPVDVPGLGGTYTMARFTESSDGRAFCVISEKNTFAGTTNVFARGWGFVIATANNADHLRALHFSAPHPIYDQTTPTQASALFKRVNAKSLVVAGRHRQASSESSACATPSNASDTYYRTDPSHDDDEPFHDALVATRDWQNNNGGCPNDRCAYIQFHRKTSCPTYDIFLSSGPGNGAASHEWYHGTTVRPVRRLKEALDANLPPLAGTLHGLPSTANDCQLTATKNVFGRIVNGRIPPTHCSNDATLASVTGSFIHVEQSDPIVLADYYDEWTNALVSAFPTL</sequence>
<dbReference type="Proteomes" id="UP000307440">
    <property type="component" value="Unassembled WGS sequence"/>
</dbReference>
<proteinExistence type="predicted"/>
<dbReference type="EMBL" id="ML210256">
    <property type="protein sequence ID" value="TFK21850.1"/>
    <property type="molecule type" value="Genomic_DNA"/>
</dbReference>
<gene>
    <name evidence="2" type="ORF">FA15DRAFT_672144</name>
</gene>
<reference evidence="2 3" key="1">
    <citation type="journal article" date="2019" name="Nat. Ecol. Evol.">
        <title>Megaphylogeny resolves global patterns of mushroom evolution.</title>
        <authorList>
            <person name="Varga T."/>
            <person name="Krizsan K."/>
            <person name="Foldi C."/>
            <person name="Dima B."/>
            <person name="Sanchez-Garcia M."/>
            <person name="Sanchez-Ramirez S."/>
            <person name="Szollosi G.J."/>
            <person name="Szarkandi J.G."/>
            <person name="Papp V."/>
            <person name="Albert L."/>
            <person name="Andreopoulos W."/>
            <person name="Angelini C."/>
            <person name="Antonin V."/>
            <person name="Barry K.W."/>
            <person name="Bougher N.L."/>
            <person name="Buchanan P."/>
            <person name="Buyck B."/>
            <person name="Bense V."/>
            <person name="Catcheside P."/>
            <person name="Chovatia M."/>
            <person name="Cooper J."/>
            <person name="Damon W."/>
            <person name="Desjardin D."/>
            <person name="Finy P."/>
            <person name="Geml J."/>
            <person name="Haridas S."/>
            <person name="Hughes K."/>
            <person name="Justo A."/>
            <person name="Karasinski D."/>
            <person name="Kautmanova I."/>
            <person name="Kiss B."/>
            <person name="Kocsube S."/>
            <person name="Kotiranta H."/>
            <person name="LaButti K.M."/>
            <person name="Lechner B.E."/>
            <person name="Liimatainen K."/>
            <person name="Lipzen A."/>
            <person name="Lukacs Z."/>
            <person name="Mihaltcheva S."/>
            <person name="Morgado L.N."/>
            <person name="Niskanen T."/>
            <person name="Noordeloos M.E."/>
            <person name="Ohm R.A."/>
            <person name="Ortiz-Santana B."/>
            <person name="Ovrebo C."/>
            <person name="Racz N."/>
            <person name="Riley R."/>
            <person name="Savchenko A."/>
            <person name="Shiryaev A."/>
            <person name="Soop K."/>
            <person name="Spirin V."/>
            <person name="Szebenyi C."/>
            <person name="Tomsovsky M."/>
            <person name="Tulloss R.E."/>
            <person name="Uehling J."/>
            <person name="Grigoriev I.V."/>
            <person name="Vagvolgyi C."/>
            <person name="Papp T."/>
            <person name="Martin F.M."/>
            <person name="Miettinen O."/>
            <person name="Hibbett D.S."/>
            <person name="Nagy L.G."/>
        </authorList>
    </citation>
    <scope>NUCLEOTIDE SEQUENCE [LARGE SCALE GENOMIC DNA]</scope>
    <source>
        <strain evidence="2 3">CBS 121175</strain>
    </source>
</reference>
<dbReference type="STRING" id="230819.A0A5C3KN61"/>
<evidence type="ECO:0000256" key="1">
    <source>
        <dbReference type="SAM" id="MobiDB-lite"/>
    </source>
</evidence>
<dbReference type="AlphaFoldDB" id="A0A5C3KN61"/>
<feature type="region of interest" description="Disordered" evidence="1">
    <location>
        <begin position="175"/>
        <end position="197"/>
    </location>
</feature>
<organism evidence="2 3">
    <name type="scientific">Coprinopsis marcescibilis</name>
    <name type="common">Agaric fungus</name>
    <name type="synonym">Psathyrella marcescibilis</name>
    <dbReference type="NCBI Taxonomy" id="230819"/>
    <lineage>
        <taxon>Eukaryota</taxon>
        <taxon>Fungi</taxon>
        <taxon>Dikarya</taxon>
        <taxon>Basidiomycota</taxon>
        <taxon>Agaricomycotina</taxon>
        <taxon>Agaricomycetes</taxon>
        <taxon>Agaricomycetidae</taxon>
        <taxon>Agaricales</taxon>
        <taxon>Agaricineae</taxon>
        <taxon>Psathyrellaceae</taxon>
        <taxon>Coprinopsis</taxon>
    </lineage>
</organism>
<evidence type="ECO:0000313" key="2">
    <source>
        <dbReference type="EMBL" id="TFK21850.1"/>
    </source>
</evidence>
<keyword evidence="3" id="KW-1185">Reference proteome</keyword>
<protein>
    <submittedName>
        <fullName evidence="2">Uncharacterized protein</fullName>
    </submittedName>
</protein>
<accession>A0A5C3KN61</accession>
<evidence type="ECO:0000313" key="3">
    <source>
        <dbReference type="Proteomes" id="UP000307440"/>
    </source>
</evidence>
<dbReference type="OrthoDB" id="5803672at2759"/>
<name>A0A5C3KN61_COPMA</name>
<feature type="compositionally biased region" description="Polar residues" evidence="1">
    <location>
        <begin position="175"/>
        <end position="190"/>
    </location>
</feature>